<dbReference type="PANTHER" id="PTHR16121:SF0">
    <property type="entry name" value="CAP-SPECIFIC MRNA (NUCLEOSIDE-2'-O-)-METHYLTRANSFERASE 1"/>
    <property type="match status" value="1"/>
</dbReference>
<dbReference type="EMBL" id="KQ422015">
    <property type="protein sequence ID" value="KOF75795.1"/>
    <property type="molecule type" value="Genomic_DNA"/>
</dbReference>
<dbReference type="Gene3D" id="3.40.50.12760">
    <property type="match status" value="1"/>
</dbReference>
<dbReference type="Pfam" id="PF01585">
    <property type="entry name" value="G-patch"/>
    <property type="match status" value="1"/>
</dbReference>
<feature type="region of interest" description="Disordered" evidence="2">
    <location>
        <begin position="111"/>
        <end position="175"/>
    </location>
</feature>
<keyword evidence="1" id="KW-0949">S-adenosyl-L-methionine</keyword>
<dbReference type="GO" id="GO:0005634">
    <property type="term" value="C:nucleus"/>
    <property type="evidence" value="ECO:0007669"/>
    <property type="project" value="UniProtKB-SubCell"/>
</dbReference>
<dbReference type="PROSITE" id="PS51613">
    <property type="entry name" value="SAM_MT_RRMJ"/>
    <property type="match status" value="1"/>
</dbReference>
<comment type="function">
    <text evidence="1">S-adenosyl-L-methionine-dependent methyltransferase that mediates RNA cap1 2'-O-ribose methylation to the 5'-cap structure of RNAs. Methylates the ribose of the first nucleotide of a m(7)GpppG-capped mRNA to produce m(7)GpppNmp (cap1).</text>
</comment>
<dbReference type="InterPro" id="IPR000467">
    <property type="entry name" value="G_patch_dom"/>
</dbReference>
<dbReference type="SMART" id="SM00443">
    <property type="entry name" value="G_patch"/>
    <property type="match status" value="1"/>
</dbReference>
<dbReference type="GO" id="GO:0006370">
    <property type="term" value="P:7-methylguanosine mRNA capping"/>
    <property type="evidence" value="ECO:0007669"/>
    <property type="project" value="UniProtKB-UniRule"/>
</dbReference>
<comment type="subcellular location">
    <subcellularLocation>
        <location evidence="1">Nucleus</location>
    </subcellularLocation>
</comment>
<reference evidence="5" key="1">
    <citation type="submission" date="2015-07" db="EMBL/GenBank/DDBJ databases">
        <title>MeaNS - Measles Nucleotide Surveillance Program.</title>
        <authorList>
            <person name="Tran T."/>
            <person name="Druce J."/>
        </authorList>
    </citation>
    <scope>NUCLEOTIDE SEQUENCE</scope>
    <source>
        <strain evidence="5">UCB-OBI-ISO-001</strain>
        <tissue evidence="5">Gonad</tissue>
    </source>
</reference>
<dbReference type="InterPro" id="IPR029063">
    <property type="entry name" value="SAM-dependent_MTases_sf"/>
</dbReference>
<dbReference type="InterPro" id="IPR002877">
    <property type="entry name" value="RNA_MeTrfase_FtsJ_dom"/>
</dbReference>
<organism evidence="5">
    <name type="scientific">Octopus bimaculoides</name>
    <name type="common">California two-spotted octopus</name>
    <dbReference type="NCBI Taxonomy" id="37653"/>
    <lineage>
        <taxon>Eukaryota</taxon>
        <taxon>Metazoa</taxon>
        <taxon>Spiralia</taxon>
        <taxon>Lophotrochozoa</taxon>
        <taxon>Mollusca</taxon>
        <taxon>Cephalopoda</taxon>
        <taxon>Coleoidea</taxon>
        <taxon>Octopodiformes</taxon>
        <taxon>Octopoda</taxon>
        <taxon>Incirrata</taxon>
        <taxon>Octopodidae</taxon>
        <taxon>Octopus</taxon>
    </lineage>
</organism>
<feature type="region of interest" description="Disordered" evidence="2">
    <location>
        <begin position="1"/>
        <end position="97"/>
    </location>
</feature>
<dbReference type="SUPFAM" id="SSF53335">
    <property type="entry name" value="S-adenosyl-L-methionine-dependent methyltransferases"/>
    <property type="match status" value="1"/>
</dbReference>
<dbReference type="GO" id="GO:0005737">
    <property type="term" value="C:cytoplasm"/>
    <property type="evidence" value="ECO:0007669"/>
    <property type="project" value="TreeGrafter"/>
</dbReference>
<keyword evidence="1" id="KW-0808">Transferase</keyword>
<sequence>MSFEKVERLSDSESDADQFNLGAGHDSSALSDSNDEGRGDSYVPFFSQKRTLETSDDEGANRPTKVPRGPRTKPSSLANNAGKKQNRNLSYSQMSASDSYEGFKKHGILDLNSEVKDSDSEPEPQALLSGHESTTFSDSNDEGKPELFSGSFSAKQSEDSQKEQTANQFQHAQNASYSETSLKIMAKMGYQDGKGLGKNAQGRVEIVEASKQRGRRGFGLYPKAFLKTEMKWDPNEEEISVIETVDWMKPCTDPMPLLEELRTWKATGKKKTIIDDELNFVSSELLSGILDSKNIFDELESEEMRKARSRSNPYETIRGVIFQNRAAMKMSNIDAVCDFMLTQPKSKTGQPLVSSNSLLYFADICAGPGGFSEYVLWRRKGDAKGFGLTLRECNDFKLEEFFAGPSEMFEPHYGADGTGDIYKTENQKAFEKFVKENTESKGVHFVMADGGFSVEGQENIQEILSKQLYLCQFLTALLVLRDDGHFVCKLFDIFTPFSVGLVYLMYRAFHQIAIFKPVTSRPANSERYIICKALRTDAEPIKQYLHEINLELLQMDDDECDINDIVPLETLLDGRFYEYIRSSNDLLAKKQINNLRKIHSFALDTNRHEYSQKDIRKQCLQLWKIPDNVRVAPAKGNPSIIFSKLMEEDCNMYHLTYEDLTPAKLKTVKSLYDYRCFVTGSENRYFILGLGRGHVCFWNGNQSSNWCKIEDKQIHIELPSETLLEAEIVQEFQGEGKGQKKQMTVHVLDAYFLCGDNVQKLHFNERIERLKKFVKAITKTTRSDLAPISVPEIYRMEEIHKIFDRLEMKLVKGQSRFRRLCYCKEKKHYFLPSGVHFVKITKDPWTMCLSKSSNTKYFFDTSSGVSTYVFPADAITNTRDCRINGIRWKWQEGVRVHDSQPTTQDRDKFSKEDILQFIQDKINK</sequence>
<dbReference type="PANTHER" id="PTHR16121">
    <property type="entry name" value="CAP-SPECIFIC MRNA (NUCLEOSIDE-2'-O-)-METHYLTRANSFERASE 1-RELATED"/>
    <property type="match status" value="1"/>
</dbReference>
<comment type="catalytic activity">
    <reaction evidence="1">
        <text>a 5'-end (N(7)-methyl 5'-triphosphoguanosine)-ribonucleoside in mRNA + S-adenosyl-L-methionine = a 5'-end (N(7)-methyl 5'-triphosphoguanosine)-(2'-O-methyl-ribonucleoside) in mRNA + S-adenosyl-L-homocysteine + H(+)</text>
        <dbReference type="Rhea" id="RHEA:67020"/>
        <dbReference type="Rhea" id="RHEA-COMP:17167"/>
        <dbReference type="Rhea" id="RHEA-COMP:17168"/>
        <dbReference type="ChEBI" id="CHEBI:15378"/>
        <dbReference type="ChEBI" id="CHEBI:57856"/>
        <dbReference type="ChEBI" id="CHEBI:59789"/>
        <dbReference type="ChEBI" id="CHEBI:156461"/>
        <dbReference type="ChEBI" id="CHEBI:167609"/>
        <dbReference type="EC" id="2.1.1.57"/>
    </reaction>
</comment>
<protein>
    <recommendedName>
        <fullName evidence="1">Cap-specific mRNA (nucleoside-2'-O-)-methyltransferase 1</fullName>
        <ecNumber evidence="1">2.1.1.57</ecNumber>
    </recommendedName>
    <alternativeName>
        <fullName evidence="1">Cap1 2'O-ribose methyltransferase 1</fullName>
    </alternativeName>
</protein>
<evidence type="ECO:0000256" key="2">
    <source>
        <dbReference type="SAM" id="MobiDB-lite"/>
    </source>
</evidence>
<dbReference type="GO" id="GO:0032259">
    <property type="term" value="P:methylation"/>
    <property type="evidence" value="ECO:0007669"/>
    <property type="project" value="UniProtKB-KW"/>
</dbReference>
<evidence type="ECO:0000313" key="5">
    <source>
        <dbReference type="EMBL" id="KOF75795.1"/>
    </source>
</evidence>
<dbReference type="InterPro" id="IPR025816">
    <property type="entry name" value="RrmJ-type_MeTrfase"/>
</dbReference>
<accession>A0A0L8GGX2</accession>
<keyword evidence="1" id="KW-0507">mRNA processing</keyword>
<dbReference type="OrthoDB" id="10251234at2759"/>
<feature type="domain" description="G-patch" evidence="3">
    <location>
        <begin position="177"/>
        <end position="223"/>
    </location>
</feature>
<dbReference type="InterPro" id="IPR050851">
    <property type="entry name" value="mRNA_Cap_2O-Ribose_MeTrfase"/>
</dbReference>
<feature type="compositionally biased region" description="Polar residues" evidence="2">
    <location>
        <begin position="73"/>
        <end position="97"/>
    </location>
</feature>
<feature type="compositionally biased region" description="Polar residues" evidence="2">
    <location>
        <begin position="163"/>
        <end position="175"/>
    </location>
</feature>
<proteinExistence type="predicted"/>
<feature type="compositionally biased region" description="Basic and acidic residues" evidence="2">
    <location>
        <begin position="1"/>
        <end position="11"/>
    </location>
</feature>
<dbReference type="AlphaFoldDB" id="A0A0L8GGX2"/>
<dbReference type="GO" id="GO:0003676">
    <property type="term" value="F:nucleic acid binding"/>
    <property type="evidence" value="ECO:0007669"/>
    <property type="project" value="UniProtKB-UniRule"/>
</dbReference>
<dbReference type="Pfam" id="PF01728">
    <property type="entry name" value="FtsJ"/>
    <property type="match status" value="1"/>
</dbReference>
<evidence type="ECO:0000256" key="1">
    <source>
        <dbReference type="RuleBase" id="RU368012"/>
    </source>
</evidence>
<dbReference type="GO" id="GO:0004483">
    <property type="term" value="F:methyltransferase cap1 activity"/>
    <property type="evidence" value="ECO:0007669"/>
    <property type="project" value="UniProtKB-UniRule"/>
</dbReference>
<evidence type="ECO:0000259" key="3">
    <source>
        <dbReference type="PROSITE" id="PS50174"/>
    </source>
</evidence>
<gene>
    <name evidence="5" type="ORF">OCBIM_22034299mg</name>
</gene>
<keyword evidence="1" id="KW-0506">mRNA capping</keyword>
<name>A0A0L8GGX2_OCTBM</name>
<dbReference type="GO" id="GO:0016556">
    <property type="term" value="P:mRNA modification"/>
    <property type="evidence" value="ECO:0007669"/>
    <property type="project" value="UniProtKB-UniRule"/>
</dbReference>
<dbReference type="FunFam" id="3.40.50.12760:FF:000004">
    <property type="entry name" value="FtsJ-like methyltransferase"/>
    <property type="match status" value="1"/>
</dbReference>
<dbReference type="PROSITE" id="PS50174">
    <property type="entry name" value="G_PATCH"/>
    <property type="match status" value="1"/>
</dbReference>
<keyword evidence="1" id="KW-0489">Methyltransferase</keyword>
<feature type="domain" description="RrmJ-type SAM-dependent 2'-O-MTase" evidence="4">
    <location>
        <begin position="321"/>
        <end position="535"/>
    </location>
</feature>
<dbReference type="EC" id="2.1.1.57" evidence="1"/>
<evidence type="ECO:0000259" key="4">
    <source>
        <dbReference type="PROSITE" id="PS51613"/>
    </source>
</evidence>
<dbReference type="Gene3D" id="3.30.470.30">
    <property type="entry name" value="DNA ligase/mRNA capping enzyme"/>
    <property type="match status" value="1"/>
</dbReference>
<keyword evidence="1" id="KW-0539">Nucleus</keyword>